<accession>F3QIE9</accession>
<organism evidence="1 2">
    <name type="scientific">Parasutterella excrementihominis YIT 11859</name>
    <dbReference type="NCBI Taxonomy" id="762966"/>
    <lineage>
        <taxon>Bacteria</taxon>
        <taxon>Pseudomonadati</taxon>
        <taxon>Pseudomonadota</taxon>
        <taxon>Betaproteobacteria</taxon>
        <taxon>Burkholderiales</taxon>
        <taxon>Sutterellaceae</taxon>
        <taxon>Parasutterella</taxon>
    </lineage>
</organism>
<sequence length="112" mass="12339">MKTFQDPDTQDRLNVVLALQRGQRACHLAFETPKLSVQQMGFWGECQRPGVADEQFKADGILKLPNDLRNSRLSDAESVGNGREASKITAHEKNAGLIAQDGLCNGFAHVYP</sequence>
<evidence type="ECO:0000313" key="2">
    <source>
        <dbReference type="Proteomes" id="UP000005156"/>
    </source>
</evidence>
<dbReference type="AlphaFoldDB" id="F3QIE9"/>
<proteinExistence type="predicted"/>
<evidence type="ECO:0000313" key="1">
    <source>
        <dbReference type="EMBL" id="EGG56765.1"/>
    </source>
</evidence>
<reference evidence="1 2" key="1">
    <citation type="submission" date="2011-02" db="EMBL/GenBank/DDBJ databases">
        <authorList>
            <person name="Weinstock G."/>
            <person name="Sodergren E."/>
            <person name="Clifton S."/>
            <person name="Fulton L."/>
            <person name="Fulton B."/>
            <person name="Courtney L."/>
            <person name="Fronick C."/>
            <person name="Harrison M."/>
            <person name="Strong C."/>
            <person name="Farmer C."/>
            <person name="Delahaunty K."/>
            <person name="Markovic C."/>
            <person name="Hall O."/>
            <person name="Minx P."/>
            <person name="Tomlinson C."/>
            <person name="Mitreva M."/>
            <person name="Hou S."/>
            <person name="Chen J."/>
            <person name="Wollam A."/>
            <person name="Pepin K.H."/>
            <person name="Johnson M."/>
            <person name="Bhonagiri V."/>
            <person name="Zhang X."/>
            <person name="Suruliraj S."/>
            <person name="Warren W."/>
            <person name="Chinwalla A."/>
            <person name="Mardis E.R."/>
            <person name="Wilson R.K."/>
        </authorList>
    </citation>
    <scope>NUCLEOTIDE SEQUENCE [LARGE SCALE GENOMIC DNA]</scope>
    <source>
        <strain evidence="1 2">YIT 11859</strain>
    </source>
</reference>
<keyword evidence="2" id="KW-1185">Reference proteome</keyword>
<comment type="caution">
    <text evidence="1">The sequence shown here is derived from an EMBL/GenBank/DDBJ whole genome shotgun (WGS) entry which is preliminary data.</text>
</comment>
<dbReference type="Proteomes" id="UP000005156">
    <property type="component" value="Unassembled WGS sequence"/>
</dbReference>
<dbReference type="HOGENOM" id="CLU_2143432_0_0_4"/>
<dbReference type="EMBL" id="AFBP01000014">
    <property type="protein sequence ID" value="EGG56765.1"/>
    <property type="molecule type" value="Genomic_DNA"/>
</dbReference>
<name>F3QIE9_9BURK</name>
<protein>
    <submittedName>
        <fullName evidence="1">Uncharacterized protein</fullName>
    </submittedName>
</protein>
<gene>
    <name evidence="1" type="ORF">HMPREF9439_00695</name>
</gene>